<dbReference type="EC" id="4.1.3.45" evidence="1"/>
<keyword evidence="1" id="KW-0456">Lyase</keyword>
<dbReference type="AlphaFoldDB" id="A0A645IRG1"/>
<name>A0A645IRG1_9ZZZZ</name>
<reference evidence="1" key="1">
    <citation type="submission" date="2019-08" db="EMBL/GenBank/DDBJ databases">
        <authorList>
            <person name="Kucharzyk K."/>
            <person name="Murdoch R.W."/>
            <person name="Higgins S."/>
            <person name="Loffler F."/>
        </authorList>
    </citation>
    <scope>NUCLEOTIDE SEQUENCE</scope>
</reference>
<dbReference type="GO" id="GO:0016829">
    <property type="term" value="F:lyase activity"/>
    <property type="evidence" value="ECO:0007669"/>
    <property type="project" value="UniProtKB-KW"/>
</dbReference>
<dbReference type="InterPro" id="IPR035959">
    <property type="entry name" value="RutC-like_sf"/>
</dbReference>
<gene>
    <name evidence="1" type="ORF">SDC9_201194</name>
</gene>
<evidence type="ECO:0000313" key="1">
    <source>
        <dbReference type="EMBL" id="MPN53530.1"/>
    </source>
</evidence>
<dbReference type="SUPFAM" id="SSF55298">
    <property type="entry name" value="YjgF-like"/>
    <property type="match status" value="1"/>
</dbReference>
<protein>
    <submittedName>
        <fullName evidence="1">3-hydroxybenzoate synthase</fullName>
        <ecNumber evidence="1">4.1.3.45</ecNumber>
    </submittedName>
</protein>
<proteinExistence type="predicted"/>
<sequence>MNNQNVTLQTRNTLENIKYLISDINLSENGIRGKISTPSLLRVYVKHKKDFTTVEAEILKLWPETPAIYLEADICREELLVEIEGIAMLHENANMC</sequence>
<organism evidence="1">
    <name type="scientific">bioreactor metagenome</name>
    <dbReference type="NCBI Taxonomy" id="1076179"/>
    <lineage>
        <taxon>unclassified sequences</taxon>
        <taxon>metagenomes</taxon>
        <taxon>ecological metagenomes</taxon>
    </lineage>
</organism>
<dbReference type="EMBL" id="VSSQ01120724">
    <property type="protein sequence ID" value="MPN53530.1"/>
    <property type="molecule type" value="Genomic_DNA"/>
</dbReference>
<dbReference type="Gene3D" id="3.30.1330.40">
    <property type="entry name" value="RutC-like"/>
    <property type="match status" value="1"/>
</dbReference>
<accession>A0A645IRG1</accession>
<comment type="caution">
    <text evidence="1">The sequence shown here is derived from an EMBL/GenBank/DDBJ whole genome shotgun (WGS) entry which is preliminary data.</text>
</comment>